<feature type="domain" description="2EXR" evidence="1">
    <location>
        <begin position="4"/>
        <end position="84"/>
    </location>
</feature>
<evidence type="ECO:0000313" key="3">
    <source>
        <dbReference type="Proteomes" id="UP001444661"/>
    </source>
</evidence>
<comment type="caution">
    <text evidence="2">The sequence shown here is derived from an EMBL/GenBank/DDBJ whole genome shotgun (WGS) entry which is preliminary data.</text>
</comment>
<dbReference type="Pfam" id="PF20150">
    <property type="entry name" value="2EXR"/>
    <property type="match status" value="1"/>
</dbReference>
<dbReference type="PANTHER" id="PTHR35910:SF1">
    <property type="entry name" value="2EXR DOMAIN-CONTAINING PROTEIN"/>
    <property type="match status" value="1"/>
</dbReference>
<keyword evidence="3" id="KW-1185">Reference proteome</keyword>
<dbReference type="InterPro" id="IPR045518">
    <property type="entry name" value="2EXR"/>
</dbReference>
<dbReference type="PANTHER" id="PTHR35910">
    <property type="entry name" value="2EXR DOMAIN-CONTAINING PROTEIN"/>
    <property type="match status" value="1"/>
</dbReference>
<evidence type="ECO:0000313" key="2">
    <source>
        <dbReference type="EMBL" id="KAK8029609.1"/>
    </source>
</evidence>
<dbReference type="Proteomes" id="UP001444661">
    <property type="component" value="Unassembled WGS sequence"/>
</dbReference>
<gene>
    <name evidence="2" type="ORF">PG993_010900</name>
</gene>
<sequence length="241" mass="28221">MSTFYPFPRLPLELRQSIWAMAIAPRAVVVGESWTDEKRGPPPPLLEVCREARSFLLDQGYYTKAFVDPKSGQYQYVNFAVDTVHLYQYYLDSHPLEAPQIQWLAVGGRDSESFFYNHKRHLRDMSALKLVTIHHREPGPVDNWWSGWDSMMEAFYFCDDPVHFDVRIVGPAGAEVPEITRHNYLHVEREGRRKLYAEHPEYYDGDPEISDTDDELDTPGRFRLNWRHVEGMQMSVSPTRR</sequence>
<organism evidence="2 3">
    <name type="scientific">Apiospora rasikravindrae</name>
    <dbReference type="NCBI Taxonomy" id="990691"/>
    <lineage>
        <taxon>Eukaryota</taxon>
        <taxon>Fungi</taxon>
        <taxon>Dikarya</taxon>
        <taxon>Ascomycota</taxon>
        <taxon>Pezizomycotina</taxon>
        <taxon>Sordariomycetes</taxon>
        <taxon>Xylariomycetidae</taxon>
        <taxon>Amphisphaeriales</taxon>
        <taxon>Apiosporaceae</taxon>
        <taxon>Apiospora</taxon>
    </lineage>
</organism>
<reference evidence="2 3" key="1">
    <citation type="submission" date="2023-01" db="EMBL/GenBank/DDBJ databases">
        <title>Analysis of 21 Apiospora genomes using comparative genomics revels a genus with tremendous synthesis potential of carbohydrate active enzymes and secondary metabolites.</title>
        <authorList>
            <person name="Sorensen T."/>
        </authorList>
    </citation>
    <scope>NUCLEOTIDE SEQUENCE [LARGE SCALE GENOMIC DNA]</scope>
    <source>
        <strain evidence="2 3">CBS 33761</strain>
    </source>
</reference>
<accession>A0ABR1SEF0</accession>
<evidence type="ECO:0000259" key="1">
    <source>
        <dbReference type="Pfam" id="PF20150"/>
    </source>
</evidence>
<proteinExistence type="predicted"/>
<dbReference type="EMBL" id="JAQQWK010000010">
    <property type="protein sequence ID" value="KAK8029609.1"/>
    <property type="molecule type" value="Genomic_DNA"/>
</dbReference>
<name>A0ABR1SEF0_9PEZI</name>
<protein>
    <recommendedName>
        <fullName evidence="1">2EXR domain-containing protein</fullName>
    </recommendedName>
</protein>